<name>A0A0E9RF63_ANGAN</name>
<dbReference type="AlphaFoldDB" id="A0A0E9RF63"/>
<reference evidence="1" key="1">
    <citation type="submission" date="2014-11" db="EMBL/GenBank/DDBJ databases">
        <authorList>
            <person name="Amaro Gonzalez C."/>
        </authorList>
    </citation>
    <scope>NUCLEOTIDE SEQUENCE</scope>
</reference>
<reference evidence="1" key="2">
    <citation type="journal article" date="2015" name="Fish Shellfish Immunol.">
        <title>Early steps in the European eel (Anguilla anguilla)-Vibrio vulnificus interaction in the gills: Role of the RtxA13 toxin.</title>
        <authorList>
            <person name="Callol A."/>
            <person name="Pajuelo D."/>
            <person name="Ebbesson L."/>
            <person name="Teles M."/>
            <person name="MacKenzie S."/>
            <person name="Amaro C."/>
        </authorList>
    </citation>
    <scope>NUCLEOTIDE SEQUENCE</scope>
</reference>
<accession>A0A0E9RF63</accession>
<organism evidence="1">
    <name type="scientific">Anguilla anguilla</name>
    <name type="common">European freshwater eel</name>
    <name type="synonym">Muraena anguilla</name>
    <dbReference type="NCBI Taxonomy" id="7936"/>
    <lineage>
        <taxon>Eukaryota</taxon>
        <taxon>Metazoa</taxon>
        <taxon>Chordata</taxon>
        <taxon>Craniata</taxon>
        <taxon>Vertebrata</taxon>
        <taxon>Euteleostomi</taxon>
        <taxon>Actinopterygii</taxon>
        <taxon>Neopterygii</taxon>
        <taxon>Teleostei</taxon>
        <taxon>Anguilliformes</taxon>
        <taxon>Anguillidae</taxon>
        <taxon>Anguilla</taxon>
    </lineage>
</organism>
<dbReference type="EMBL" id="GBXM01081447">
    <property type="protein sequence ID" value="JAH27130.1"/>
    <property type="molecule type" value="Transcribed_RNA"/>
</dbReference>
<proteinExistence type="predicted"/>
<evidence type="ECO:0000313" key="1">
    <source>
        <dbReference type="EMBL" id="JAH27130.1"/>
    </source>
</evidence>
<sequence length="51" mass="6013">MYDPTQGNCLFGRARYTRLVWGTPSFPPVQQLKEVTLRFLMKVLVPSFFFE</sequence>
<protein>
    <submittedName>
        <fullName evidence="1">Uncharacterized protein</fullName>
    </submittedName>
</protein>